<feature type="transmembrane region" description="Helical" evidence="1">
    <location>
        <begin position="79"/>
        <end position="104"/>
    </location>
</feature>
<keyword evidence="1" id="KW-0812">Transmembrane</keyword>
<evidence type="ECO:0000313" key="2">
    <source>
        <dbReference type="EMBL" id="CAL1393742.1"/>
    </source>
</evidence>
<keyword evidence="1" id="KW-1133">Transmembrane helix</keyword>
<keyword evidence="1" id="KW-0472">Membrane</keyword>
<dbReference type="AlphaFoldDB" id="A0AAV2F6V2"/>
<evidence type="ECO:0000256" key="1">
    <source>
        <dbReference type="SAM" id="Phobius"/>
    </source>
</evidence>
<proteinExistence type="predicted"/>
<organism evidence="2 3">
    <name type="scientific">Linum trigynum</name>
    <dbReference type="NCBI Taxonomy" id="586398"/>
    <lineage>
        <taxon>Eukaryota</taxon>
        <taxon>Viridiplantae</taxon>
        <taxon>Streptophyta</taxon>
        <taxon>Embryophyta</taxon>
        <taxon>Tracheophyta</taxon>
        <taxon>Spermatophyta</taxon>
        <taxon>Magnoliopsida</taxon>
        <taxon>eudicotyledons</taxon>
        <taxon>Gunneridae</taxon>
        <taxon>Pentapetalae</taxon>
        <taxon>rosids</taxon>
        <taxon>fabids</taxon>
        <taxon>Malpighiales</taxon>
        <taxon>Linaceae</taxon>
        <taxon>Linum</taxon>
    </lineage>
</organism>
<accession>A0AAV2F6V2</accession>
<sequence length="120" mass="13393">MVKSSSIRNYTSFLPSRFYRLNPAAKALVVFLRSTILKTRTLRLFPNSLCFLFGGFCLFSFGFTFGLQFLHLTAQSSNLFAKCFNIFCTGASFTIIEASGLLLGSFHCLPQLTKLPDVVV</sequence>
<name>A0AAV2F6V2_9ROSI</name>
<protein>
    <submittedName>
        <fullName evidence="2">Uncharacterized protein</fullName>
    </submittedName>
</protein>
<keyword evidence="3" id="KW-1185">Reference proteome</keyword>
<dbReference type="EMBL" id="OZ034819">
    <property type="protein sequence ID" value="CAL1393742.1"/>
    <property type="molecule type" value="Genomic_DNA"/>
</dbReference>
<gene>
    <name evidence="2" type="ORF">LTRI10_LOCUS34295</name>
</gene>
<evidence type="ECO:0000313" key="3">
    <source>
        <dbReference type="Proteomes" id="UP001497516"/>
    </source>
</evidence>
<reference evidence="2 3" key="1">
    <citation type="submission" date="2024-04" db="EMBL/GenBank/DDBJ databases">
        <authorList>
            <person name="Fracassetti M."/>
        </authorList>
    </citation>
    <scope>NUCLEOTIDE SEQUENCE [LARGE SCALE GENOMIC DNA]</scope>
</reference>
<dbReference type="Proteomes" id="UP001497516">
    <property type="component" value="Chromosome 6"/>
</dbReference>
<feature type="transmembrane region" description="Helical" evidence="1">
    <location>
        <begin position="44"/>
        <end position="67"/>
    </location>
</feature>